<keyword evidence="3" id="KW-1185">Reference proteome</keyword>
<dbReference type="PANTHER" id="PTHR43058:SF1">
    <property type="entry name" value="DUF427 DOMAIN-CONTAINING PROTEIN"/>
    <property type="match status" value="1"/>
</dbReference>
<reference evidence="2 3" key="1">
    <citation type="submission" date="2018-02" db="EMBL/GenBank/DDBJ databases">
        <authorList>
            <person name="Cohen D.B."/>
            <person name="Kent A.D."/>
        </authorList>
    </citation>
    <scope>NUCLEOTIDE SEQUENCE [LARGE SCALE GENOMIC DNA]</scope>
    <source>
        <strain evidence="2">1</strain>
    </source>
</reference>
<dbReference type="InterPro" id="IPR038694">
    <property type="entry name" value="DUF427_sf"/>
</dbReference>
<evidence type="ECO:0000313" key="3">
    <source>
        <dbReference type="Proteomes" id="UP000238164"/>
    </source>
</evidence>
<organism evidence="2 3">
    <name type="scientific">Micropruina glycogenica</name>
    <dbReference type="NCBI Taxonomy" id="75385"/>
    <lineage>
        <taxon>Bacteria</taxon>
        <taxon>Bacillati</taxon>
        <taxon>Actinomycetota</taxon>
        <taxon>Actinomycetes</taxon>
        <taxon>Propionibacteriales</taxon>
        <taxon>Nocardioidaceae</taxon>
        <taxon>Micropruina</taxon>
    </lineage>
</organism>
<accession>A0A2N9JD38</accession>
<dbReference type="InterPro" id="IPR007361">
    <property type="entry name" value="DUF427"/>
</dbReference>
<sequence length="165" mass="18197">MRPRRDASKPGQRSVWDFPRPPAYEQWHEHVEVRFAGRTIAATDDAWCVLETSHPPTYYLPLSAFEPGVLREVDGVGTVCEWKGAASYYDVVVGDRVAARAAWTYRNPRGDAAVLRDHVALYAREMDACLVDGSPVTPQPGGFYGGWITPTVSGPFKGSPGTMGW</sequence>
<dbReference type="KEGG" id="mgg:MPLG2_0258"/>
<dbReference type="AlphaFoldDB" id="A0A2N9JD38"/>
<gene>
    <name evidence="2" type="ORF">MPLG2_0258</name>
</gene>
<dbReference type="EMBL" id="LT985188">
    <property type="protein sequence ID" value="SPD85294.1"/>
    <property type="molecule type" value="Genomic_DNA"/>
</dbReference>
<name>A0A2N9JD38_9ACTN</name>
<dbReference type="Proteomes" id="UP000238164">
    <property type="component" value="Chromosome 1"/>
</dbReference>
<dbReference type="Pfam" id="PF04248">
    <property type="entry name" value="NTP_transf_9"/>
    <property type="match status" value="1"/>
</dbReference>
<protein>
    <recommendedName>
        <fullName evidence="1">DUF427 domain-containing protein</fullName>
    </recommendedName>
</protein>
<evidence type="ECO:0000313" key="2">
    <source>
        <dbReference type="EMBL" id="SPD85294.1"/>
    </source>
</evidence>
<dbReference type="PANTHER" id="PTHR43058">
    <property type="entry name" value="SLR0655 PROTEIN"/>
    <property type="match status" value="1"/>
</dbReference>
<feature type="domain" description="DUF427" evidence="1">
    <location>
        <begin position="31"/>
        <end position="123"/>
    </location>
</feature>
<dbReference type="OrthoDB" id="285364at2"/>
<dbReference type="Gene3D" id="2.170.150.40">
    <property type="entry name" value="Domain of unknown function (DUF427)"/>
    <property type="match status" value="1"/>
</dbReference>
<evidence type="ECO:0000259" key="1">
    <source>
        <dbReference type="Pfam" id="PF04248"/>
    </source>
</evidence>
<dbReference type="RefSeq" id="WP_105184570.1">
    <property type="nucleotide sequence ID" value="NZ_BAAAGO010000012.1"/>
</dbReference>
<proteinExistence type="predicted"/>